<protein>
    <recommendedName>
        <fullName evidence="4">SprT-like family protein</fullName>
    </recommendedName>
</protein>
<evidence type="ECO:0000313" key="3">
    <source>
        <dbReference type="Proteomes" id="UP000652755"/>
    </source>
</evidence>
<proteinExistence type="predicted"/>
<dbReference type="PROSITE" id="PS51257">
    <property type="entry name" value="PROKAR_LIPOPROTEIN"/>
    <property type="match status" value="1"/>
</dbReference>
<feature type="region of interest" description="Disordered" evidence="1">
    <location>
        <begin position="249"/>
        <end position="271"/>
    </location>
</feature>
<evidence type="ECO:0008006" key="4">
    <source>
        <dbReference type="Google" id="ProtNLM"/>
    </source>
</evidence>
<comment type="caution">
    <text evidence="2">The sequence shown here is derived from an EMBL/GenBank/DDBJ whole genome shotgun (WGS) entry which is preliminary data.</text>
</comment>
<dbReference type="Proteomes" id="UP000652755">
    <property type="component" value="Unassembled WGS sequence"/>
</dbReference>
<reference evidence="2 3" key="1">
    <citation type="submission" date="2020-08" db="EMBL/GenBank/DDBJ databases">
        <authorList>
            <person name="Sun Q."/>
            <person name="Inoue M."/>
        </authorList>
    </citation>
    <scope>NUCLEOTIDE SEQUENCE [LARGE SCALE GENOMIC DNA]</scope>
    <source>
        <strain evidence="2 3">CCM 8938</strain>
    </source>
</reference>
<dbReference type="RefSeq" id="WP_187070779.1">
    <property type="nucleotide sequence ID" value="NZ_JACRYL010000006.1"/>
</dbReference>
<keyword evidence="3" id="KW-1185">Reference proteome</keyword>
<dbReference type="EMBL" id="JACRYL010000006">
    <property type="protein sequence ID" value="MBC6110304.1"/>
    <property type="molecule type" value="Genomic_DNA"/>
</dbReference>
<feature type="compositionally biased region" description="Low complexity" evidence="1">
    <location>
        <begin position="249"/>
        <end position="269"/>
    </location>
</feature>
<name>A0ABR7KQR3_9SPHI</name>
<evidence type="ECO:0000256" key="1">
    <source>
        <dbReference type="SAM" id="MobiDB-lite"/>
    </source>
</evidence>
<gene>
    <name evidence="2" type="ORF">H7U22_07695</name>
</gene>
<organism evidence="2 3">
    <name type="scientific">Pedobacter fastidiosus</name>
    <dbReference type="NCBI Taxonomy" id="2765361"/>
    <lineage>
        <taxon>Bacteria</taxon>
        <taxon>Pseudomonadati</taxon>
        <taxon>Bacteroidota</taxon>
        <taxon>Sphingobacteriia</taxon>
        <taxon>Sphingobacteriales</taxon>
        <taxon>Sphingobacteriaceae</taxon>
        <taxon>Pedobacter</taxon>
    </lineage>
</organism>
<accession>A0ABR7KQR3</accession>
<sequence length="468" mass="51730">MKKNALLGLTVLVSLCLMLFACRKDIRNYIENKTEGSSVQLESAKIWRLQNLAYGENLKNTSILKPIWSDSWTIRSSKGHQLLIVPAPEHYVRNKDLSIRRFFVFRTEHDETVSGQIVELLGRKFNVEENLDNLLANYEETKITNFNGSVYVYDINYQKVRSATYLKGQKTESFSSIVSARADNKSFSVARPSSTNGLCATVYPIKNGWPLIPCDNAQVISIADYTYDSYGCILRITLTYVNHTCPGQSTSPGTSSGSASSSSGTTSPEYGGGGSTINVDVSNICIAYQVTHALEANNAIKDMLEQEFLFSGLDRTLNISDVNNLADTVMGNTNGYNNTINITLNENKLPGRSNEYILATVYHEILHGYMDLKLTKDSQGRFIVPNDHNTMATSYVATMTGALQTAFPSLSTNEAWALAWGGLENTTLFNSNLLTDTQRADIKAINSRHSKTPPSGTTAMGTFCNYNF</sequence>
<evidence type="ECO:0000313" key="2">
    <source>
        <dbReference type="EMBL" id="MBC6110304.1"/>
    </source>
</evidence>